<feature type="region of interest" description="Disordered" evidence="1">
    <location>
        <begin position="1"/>
        <end position="36"/>
    </location>
</feature>
<dbReference type="EMBL" id="JPKZ01000433">
    <property type="protein sequence ID" value="KHN87406.1"/>
    <property type="molecule type" value="Genomic_DNA"/>
</dbReference>
<gene>
    <name evidence="2" type="ORF">Tcan_13930</name>
</gene>
<dbReference type="Proteomes" id="UP000031036">
    <property type="component" value="Unassembled WGS sequence"/>
</dbReference>
<organism evidence="2 3">
    <name type="scientific">Toxocara canis</name>
    <name type="common">Canine roundworm</name>
    <dbReference type="NCBI Taxonomy" id="6265"/>
    <lineage>
        <taxon>Eukaryota</taxon>
        <taxon>Metazoa</taxon>
        <taxon>Ecdysozoa</taxon>
        <taxon>Nematoda</taxon>
        <taxon>Chromadorea</taxon>
        <taxon>Rhabditida</taxon>
        <taxon>Spirurina</taxon>
        <taxon>Ascaridomorpha</taxon>
        <taxon>Ascaridoidea</taxon>
        <taxon>Toxocaridae</taxon>
        <taxon>Toxocara</taxon>
    </lineage>
</organism>
<dbReference type="OrthoDB" id="5790186at2759"/>
<accession>A0A0B2VV34</accession>
<evidence type="ECO:0000313" key="2">
    <source>
        <dbReference type="EMBL" id="KHN87406.1"/>
    </source>
</evidence>
<comment type="caution">
    <text evidence="2">The sequence shown here is derived from an EMBL/GenBank/DDBJ whole genome shotgun (WGS) entry which is preliminary data.</text>
</comment>
<keyword evidence="3" id="KW-1185">Reference proteome</keyword>
<dbReference type="STRING" id="6265.A0A0B2VV34"/>
<evidence type="ECO:0000256" key="1">
    <source>
        <dbReference type="SAM" id="MobiDB-lite"/>
    </source>
</evidence>
<evidence type="ECO:0000313" key="3">
    <source>
        <dbReference type="Proteomes" id="UP000031036"/>
    </source>
</evidence>
<sequence length="134" mass="14089">MDELTVTGCVSGGATGGQTRPPALGGRSPQSSFDSNGDVGQISVNFMRVNGTIAPFKTLLTSLNNTYSTSVTNQKSSSSSHLSRVASLKKALNANCYSNDALRAKERRLSDTPVVAIEGKGFIRGNIALYKSSE</sequence>
<name>A0A0B2VV34_TOXCA</name>
<protein>
    <submittedName>
        <fullName evidence="2">Uncharacterized protein</fullName>
    </submittedName>
</protein>
<proteinExistence type="predicted"/>
<reference evidence="2 3" key="1">
    <citation type="submission" date="2014-11" db="EMBL/GenBank/DDBJ databases">
        <title>Genetic blueprint of the zoonotic pathogen Toxocara canis.</title>
        <authorList>
            <person name="Zhu X.-Q."/>
            <person name="Korhonen P.K."/>
            <person name="Cai H."/>
            <person name="Young N.D."/>
            <person name="Nejsum P."/>
            <person name="von Samson-Himmelstjerna G."/>
            <person name="Boag P.R."/>
            <person name="Tan P."/>
            <person name="Li Q."/>
            <person name="Min J."/>
            <person name="Yang Y."/>
            <person name="Wang X."/>
            <person name="Fang X."/>
            <person name="Hall R.S."/>
            <person name="Hofmann A."/>
            <person name="Sternberg P.W."/>
            <person name="Jex A.R."/>
            <person name="Gasser R.B."/>
        </authorList>
    </citation>
    <scope>NUCLEOTIDE SEQUENCE [LARGE SCALE GENOMIC DNA]</scope>
    <source>
        <strain evidence="2">PN_DK_2014</strain>
    </source>
</reference>
<dbReference type="AlphaFoldDB" id="A0A0B2VV34"/>